<dbReference type="EMBL" id="AP019308">
    <property type="protein sequence ID" value="BBH21543.1"/>
    <property type="molecule type" value="Genomic_DNA"/>
</dbReference>
<keyword evidence="1" id="KW-0378">Hydrolase</keyword>
<dbReference type="GO" id="GO:0009341">
    <property type="term" value="C:beta-galactosidase complex"/>
    <property type="evidence" value="ECO:0007669"/>
    <property type="project" value="InterPro"/>
</dbReference>
<dbReference type="InterPro" id="IPR051465">
    <property type="entry name" value="Cell_Envelope_Struct_Comp"/>
</dbReference>
<dbReference type="GO" id="GO:0004565">
    <property type="term" value="F:beta-galactosidase activity"/>
    <property type="evidence" value="ECO:0007669"/>
    <property type="project" value="InterPro"/>
</dbReference>
<dbReference type="InterPro" id="IPR001119">
    <property type="entry name" value="SLH_dom"/>
</dbReference>
<evidence type="ECO:0000259" key="6">
    <source>
        <dbReference type="PROSITE" id="PS51272"/>
    </source>
</evidence>
<feature type="domain" description="SLH" evidence="6">
    <location>
        <begin position="1044"/>
        <end position="1107"/>
    </location>
</feature>
<feature type="domain" description="SLH" evidence="6">
    <location>
        <begin position="1109"/>
        <end position="1164"/>
    </location>
</feature>
<dbReference type="InterPro" id="IPR000906">
    <property type="entry name" value="ZU5_dom"/>
</dbReference>
<evidence type="ECO:0000256" key="1">
    <source>
        <dbReference type="ARBA" id="ARBA00022801"/>
    </source>
</evidence>
<name>A0A3G9J9I3_9BACL</name>
<dbReference type="Proteomes" id="UP000275368">
    <property type="component" value="Chromosome"/>
</dbReference>
<dbReference type="Pfam" id="PF00395">
    <property type="entry name" value="SLH"/>
    <property type="match status" value="3"/>
</dbReference>
<evidence type="ECO:0008006" key="9">
    <source>
        <dbReference type="Google" id="ProtNLM"/>
    </source>
</evidence>
<feature type="signal peptide" evidence="4">
    <location>
        <begin position="1"/>
        <end position="46"/>
    </location>
</feature>
<dbReference type="PANTHER" id="PTHR43308">
    <property type="entry name" value="OUTER MEMBRANE PROTEIN ALPHA-RELATED"/>
    <property type="match status" value="1"/>
</dbReference>
<evidence type="ECO:0000313" key="8">
    <source>
        <dbReference type="Proteomes" id="UP000275368"/>
    </source>
</evidence>
<feature type="chain" id="PRO_5018173914" description="S-layer homology domain-containing protein" evidence="4">
    <location>
        <begin position="47"/>
        <end position="1164"/>
    </location>
</feature>
<dbReference type="PROSITE" id="PS51272">
    <property type="entry name" value="SLH"/>
    <property type="match status" value="3"/>
</dbReference>
<feature type="domain" description="SLH" evidence="6">
    <location>
        <begin position="983"/>
        <end position="1043"/>
    </location>
</feature>
<dbReference type="InterPro" id="IPR013529">
    <property type="entry name" value="Glyco_hydro_42_N"/>
</dbReference>
<feature type="region of interest" description="Disordered" evidence="3">
    <location>
        <begin position="817"/>
        <end position="843"/>
    </location>
</feature>
<evidence type="ECO:0000259" key="5">
    <source>
        <dbReference type="PROSITE" id="PS51145"/>
    </source>
</evidence>
<sequence length="1164" mass="126070">MSSSAEALLKNEGVILMKSSKVIFLSILFASMMTLMSLSTATPANAAVATAAPFPIGIFNSPGFNDTTFAKYKEIKNMNVTYLMTSGLNTFKENDAALTQAAANGLKVIVSDPRLMFNSIPINQISEGGSHAVSNTNAIGQTFTVPAGTSGYIIDTIKLNIDNQNWASDVILTLSIYDNPSKTNLIRSTPMTGPVIDNYPVFYIGSFFSPNTTYYMELTSNSSTPIDWLSAASDVYEGGMAYQNGTADSSFDFCFKMDALESMYNGTSHPSVSDINNIADHYKTNPSLLGYNLIDEPSSNKMTRLQAAAKAFKQRDPNHLSLVNLLPSYATQEQQIGFKNTGIGVVSPSRSVGQTFETSSNTTFISTIQLYVVIENWSNTATITLKLWDSKDKTTLLGQDTLYSSATIYPQFTFNVDVSANTSYYWELSQGGVEENHVGWVVRSPNGFDWEKDGTAYDNGVPVDADYWFTINQNIVAFSYEDYVYQWASKNPDVLMYDHYPFLENGGLSTSYYSDMEIIRRQSLKNKVDFWTYIQSVGITGSLRSPSEGDMRYQVFTSLAYGAKGINYFLYLTPDYPGTPFHDGIINYDLTKTALYDYAANINADVLKLGPKLLGLKSEAVYHTGSTIPTSTTVLPSNYFWKPTDMTQPLVFGYFKDNTGREYMMVVNRDVANSRTVTFDLSTKPSNVIEVSKTTGAEVSTNYNSTTGQLSSTFAAGEGRLYALPSSTPADVSATTLTSTIGTVSTGGTANETITNIPNATTLTAFKAAITPAVNATFEVYDADGITIASTLATGKKVIVTAQNGITKVTYTVTVNAAPSSGGGGGSTTPSDEKVTSNNGNLTLPAGKTGEVSWKDAITISIPAGATDKELKLTIESVLDTQKLLTNKEVLASPVFEILKNFSENFSKPVTLTFSYNPASLKNNQIPVVFYYDEAKKEWVEVVGGKVNGNHITVEVNHFTKYAVFAVNQVTDVPAIDQPTDTPAKVQFSDIAGHWAESSIMQAVSGGIVKGYTDGTFKPGKTVTRAEFVVMLMNALKPQEAGAELTFTDSAKIGAWAQNAVAQAFQAGIIKGYKDGSFRPDAEITRAEMAVMIANALGQSIDVNAATGFADDKDIPVWAKGAVAIMKKLDLVVGKGKNEFDPNDKTTRAEAVTVLLKVLAQKSE</sequence>
<organism evidence="7 8">
    <name type="scientific">Paenibacillus baekrokdamisoli</name>
    <dbReference type="NCBI Taxonomy" id="1712516"/>
    <lineage>
        <taxon>Bacteria</taxon>
        <taxon>Bacillati</taxon>
        <taxon>Bacillota</taxon>
        <taxon>Bacilli</taxon>
        <taxon>Bacillales</taxon>
        <taxon>Paenibacillaceae</taxon>
        <taxon>Paenibacillus</taxon>
    </lineage>
</organism>
<evidence type="ECO:0000256" key="3">
    <source>
        <dbReference type="SAM" id="MobiDB-lite"/>
    </source>
</evidence>
<dbReference type="Gene3D" id="3.20.20.80">
    <property type="entry name" value="Glycosidases"/>
    <property type="match status" value="1"/>
</dbReference>
<protein>
    <recommendedName>
        <fullName evidence="9">S-layer homology domain-containing protein</fullName>
    </recommendedName>
</protein>
<proteinExistence type="predicted"/>
<reference evidence="7 8" key="1">
    <citation type="submission" date="2018-11" db="EMBL/GenBank/DDBJ databases">
        <title>Complete genome sequence of Paenibacillus baekrokdamisoli strain KCTC 33723.</title>
        <authorList>
            <person name="Kang S.W."/>
            <person name="Lee K.C."/>
            <person name="Kim K.K."/>
            <person name="Kim J.S."/>
            <person name="Kim D.S."/>
            <person name="Ko S.H."/>
            <person name="Yang S.H."/>
            <person name="Lee J.S."/>
        </authorList>
    </citation>
    <scope>NUCLEOTIDE SEQUENCE [LARGE SCALE GENOMIC DNA]</scope>
    <source>
        <strain evidence="7 8">KCTC 33723</strain>
    </source>
</reference>
<dbReference type="OrthoDB" id="2504274at2"/>
<accession>A0A3G9J9I3</accession>
<keyword evidence="8" id="KW-1185">Reference proteome</keyword>
<dbReference type="Pfam" id="PF02449">
    <property type="entry name" value="Glyco_hydro_42"/>
    <property type="match status" value="1"/>
</dbReference>
<keyword evidence="2" id="KW-0326">Glycosidase</keyword>
<evidence type="ECO:0000256" key="4">
    <source>
        <dbReference type="SAM" id="SignalP"/>
    </source>
</evidence>
<dbReference type="PROSITE" id="PS51145">
    <property type="entry name" value="ZU5"/>
    <property type="match status" value="1"/>
</dbReference>
<dbReference type="Gene3D" id="2.60.220.30">
    <property type="match status" value="1"/>
</dbReference>
<evidence type="ECO:0000256" key="2">
    <source>
        <dbReference type="ARBA" id="ARBA00023295"/>
    </source>
</evidence>
<dbReference type="PANTHER" id="PTHR43308:SF5">
    <property type="entry name" value="S-LAYER PROTEIN _ PEPTIDOGLYCAN ENDO-BETA-N-ACETYLGLUCOSAMINIDASE"/>
    <property type="match status" value="1"/>
</dbReference>
<evidence type="ECO:0000313" key="7">
    <source>
        <dbReference type="EMBL" id="BBH21543.1"/>
    </source>
</evidence>
<keyword evidence="4" id="KW-0732">Signal</keyword>
<dbReference type="KEGG" id="pbk:Back11_28880"/>
<feature type="domain" description="ZU5" evidence="5">
    <location>
        <begin position="829"/>
        <end position="968"/>
    </location>
</feature>
<gene>
    <name evidence="7" type="ORF">Back11_28880</name>
</gene>
<dbReference type="AlphaFoldDB" id="A0A3G9J9I3"/>
<dbReference type="GO" id="GO:0005975">
    <property type="term" value="P:carbohydrate metabolic process"/>
    <property type="evidence" value="ECO:0007669"/>
    <property type="project" value="InterPro"/>
</dbReference>